<feature type="region of interest" description="Disordered" evidence="1">
    <location>
        <begin position="25"/>
        <end position="45"/>
    </location>
</feature>
<protein>
    <submittedName>
        <fullName evidence="2">Uncharacterized protein</fullName>
    </submittedName>
</protein>
<comment type="caution">
    <text evidence="2">The sequence shown here is derived from an EMBL/GenBank/DDBJ whole genome shotgun (WGS) entry which is preliminary data.</text>
</comment>
<feature type="compositionally biased region" description="Polar residues" evidence="1">
    <location>
        <begin position="89"/>
        <end position="106"/>
    </location>
</feature>
<reference evidence="2 3" key="1">
    <citation type="journal article" date="2020" name="ISME J.">
        <title>Uncovering the hidden diversity of litter-decomposition mechanisms in mushroom-forming fungi.</title>
        <authorList>
            <person name="Floudas D."/>
            <person name="Bentzer J."/>
            <person name="Ahren D."/>
            <person name="Johansson T."/>
            <person name="Persson P."/>
            <person name="Tunlid A."/>
        </authorList>
    </citation>
    <scope>NUCLEOTIDE SEQUENCE [LARGE SCALE GENOMIC DNA]</scope>
    <source>
        <strain evidence="2 3">CBS 101986</strain>
    </source>
</reference>
<feature type="compositionally biased region" description="Polar residues" evidence="1">
    <location>
        <begin position="181"/>
        <end position="203"/>
    </location>
</feature>
<dbReference type="AlphaFoldDB" id="A0A8H5F269"/>
<accession>A0A8H5F269</accession>
<evidence type="ECO:0000256" key="1">
    <source>
        <dbReference type="SAM" id="MobiDB-lite"/>
    </source>
</evidence>
<sequence length="428" mass="46324">MADGMDQYFDFSAFPLLKDLIAPSPADSSFDQEPHGTPLPLQDCGVSAHTLEPQHASQTRMDSMIQHQAAVTPPLEAVDNHGQLPLSPFASNLGGQQPTPVSSSGGSFLPVGGSVGGMARWNQYDSVAEAGVASSNPFYPQVTPEYNARSHAIQYPQEATVRASSQLPPNHPSFAYRPNPLHQQAAPNATHNQPFNDQQNSGLPSPYHSGPTAQLPTFNSSHQQAHVYQQSSGLFFPSYSSYTAAHQTMFNGHQRIEYPQVMGILSPVYQPQGNVVDQVTMDNHNNAANPQPEQMERFRTESPLTDAPLTPPVYNAPSNRLVAAPGEVKERNHEAVSPAMQTPVPLYPRGVFYPMVQSPAPPSPVDPWAGAQAVPVNVHPNSPQYAEIPAPRAGFRGFKHAIPPSEGRSTISFASDSSIHFKFYTGPK</sequence>
<dbReference type="Proteomes" id="UP000567179">
    <property type="component" value="Unassembled WGS sequence"/>
</dbReference>
<organism evidence="2 3">
    <name type="scientific">Psilocybe cf. subviscida</name>
    <dbReference type="NCBI Taxonomy" id="2480587"/>
    <lineage>
        <taxon>Eukaryota</taxon>
        <taxon>Fungi</taxon>
        <taxon>Dikarya</taxon>
        <taxon>Basidiomycota</taxon>
        <taxon>Agaricomycotina</taxon>
        <taxon>Agaricomycetes</taxon>
        <taxon>Agaricomycetidae</taxon>
        <taxon>Agaricales</taxon>
        <taxon>Agaricineae</taxon>
        <taxon>Strophariaceae</taxon>
        <taxon>Psilocybe</taxon>
    </lineage>
</organism>
<evidence type="ECO:0000313" key="3">
    <source>
        <dbReference type="Proteomes" id="UP000567179"/>
    </source>
</evidence>
<feature type="region of interest" description="Disordered" evidence="1">
    <location>
        <begin position="78"/>
        <end position="107"/>
    </location>
</feature>
<evidence type="ECO:0000313" key="2">
    <source>
        <dbReference type="EMBL" id="KAF5320846.1"/>
    </source>
</evidence>
<feature type="region of interest" description="Disordered" evidence="1">
    <location>
        <begin position="175"/>
        <end position="217"/>
    </location>
</feature>
<dbReference type="EMBL" id="JAACJJ010000028">
    <property type="protein sequence ID" value="KAF5320846.1"/>
    <property type="molecule type" value="Genomic_DNA"/>
</dbReference>
<proteinExistence type="predicted"/>
<gene>
    <name evidence="2" type="ORF">D9619_000261</name>
</gene>
<keyword evidence="3" id="KW-1185">Reference proteome</keyword>
<name>A0A8H5F269_9AGAR</name>